<dbReference type="PANTHER" id="PTHR32063">
    <property type="match status" value="1"/>
</dbReference>
<reference evidence="3" key="2">
    <citation type="submission" date="2011-03" db="EMBL/GenBank/DDBJ databases">
        <title>The complete genome of Hippea maritima DSM 10411.</title>
        <authorList>
            <consortium name="US DOE Joint Genome Institute (JGI-PGF)"/>
            <person name="Lucas S."/>
            <person name="Copeland A."/>
            <person name="Lapidus A."/>
            <person name="Bruce D."/>
            <person name="Goodwin L."/>
            <person name="Pitluck S."/>
            <person name="Peters L."/>
            <person name="Kyrpides N."/>
            <person name="Mavromatis K."/>
            <person name="Pagani I."/>
            <person name="Ivanova N."/>
            <person name="Mikhailova N."/>
            <person name="Lu M."/>
            <person name="Detter J.C."/>
            <person name="Tapia R."/>
            <person name="Han C."/>
            <person name="Land M."/>
            <person name="Hauser L."/>
            <person name="Markowitz V."/>
            <person name="Cheng J.-F."/>
            <person name="Hugenholtz P."/>
            <person name="Woyke T."/>
            <person name="Wu D."/>
            <person name="Spring S."/>
            <person name="Schroeder M."/>
            <person name="Brambilla E."/>
            <person name="Klenk H.-P."/>
            <person name="Eisen J.A."/>
        </authorList>
    </citation>
    <scope>NUCLEOTIDE SEQUENCE [LARGE SCALE GENOMIC DNA]</scope>
    <source>
        <strain evidence="3">ATCC 700847 / DSM 10411 / MH2</strain>
    </source>
</reference>
<accession>F2LY56</accession>
<feature type="transmembrane region" description="Helical" evidence="1">
    <location>
        <begin position="330"/>
        <end position="346"/>
    </location>
</feature>
<feature type="transmembrane region" description="Helical" evidence="1">
    <location>
        <begin position="9"/>
        <end position="27"/>
    </location>
</feature>
<dbReference type="RefSeq" id="WP_013682409.1">
    <property type="nucleotide sequence ID" value="NC_015318.1"/>
</dbReference>
<keyword evidence="3" id="KW-1185">Reference proteome</keyword>
<feature type="transmembrane region" description="Helical" evidence="1">
    <location>
        <begin position="887"/>
        <end position="908"/>
    </location>
</feature>
<dbReference type="Proteomes" id="UP000008139">
    <property type="component" value="Chromosome"/>
</dbReference>
<keyword evidence="1" id="KW-1133">Transmembrane helix</keyword>
<dbReference type="SUPFAM" id="SSF82866">
    <property type="entry name" value="Multidrug efflux transporter AcrB transmembrane domain"/>
    <property type="match status" value="2"/>
</dbReference>
<feature type="transmembrane region" description="Helical" evidence="1">
    <location>
        <begin position="530"/>
        <end position="550"/>
    </location>
</feature>
<dbReference type="SUPFAM" id="SSF82714">
    <property type="entry name" value="Multidrug efflux transporter AcrB TolC docking domain, DN and DC subdomains"/>
    <property type="match status" value="2"/>
</dbReference>
<dbReference type="Pfam" id="PF00873">
    <property type="entry name" value="ACR_tran"/>
    <property type="match status" value="1"/>
</dbReference>
<dbReference type="HOGENOM" id="CLU_002755_1_2_7"/>
<sequence>MFDYFYKRPYTLFSIIILFFIMGIIGLKELPKNLFPDTDRPQVVIITKIPGATAQVASSSVSKPIEEEIARLSYVRDINSVNVANFSIVKVEFEYKKGLENAAVDVANALSIVKSKLPPNANPSIYTVGSFTLPVDVIALSPKNSSITLGDIRKIADSFIKPYLLSIKDIGNVEVFGGYKSAITINIDPYKLAKYNISADRVIKALFSLDRDMPIGFMKSKNNFLTLTYYGEKDRIEKLKQLQVAPNLPLKSVAEVKWDYEKRFSGYMGNGHPAIALAIQRAPGGSVLDVSNAARNAIKQLQKQYPNIKFEISDTQRNLIQTSNSNMLEALRDAIIYTLLVLLLFLGNFRAIIAAGLSIPMVFFTTIAVIWLMGGELNIVVYTAIILSLGMLTDDAVVVLENIERHLNELKEDLNTAIYKGTKEVLGPVFAGTLSTIVILFPLMFVGDFPQKIFQPLISTLIIALIVSYFLSITFVPKLSIYLYKNGTNKTKIEKMFEKLYYNTIGKLIDPYLGILRFSNSGKVALRRSLLILGVIAVFVLSIKNIMPILGRDIMPPMDTGIVIAKVKFSSNSTADASMKKLQSFLNWLHKQPYVVKSSVAFGSEAGVLSLGSGNLPSEASITINCVDRFHRKLTIWQMESIFRNKLNKLPGIKSVNVYDFGATPLSTIKAPLDIRILSGSYYNLPKEANYIAKNIKKIKGLTSIDTSWDSNFEEITVNIDTNKSLSYGLTPAQIIAQIPINGRIAAVNGDFASMNSQFVRVYLKGKFNENLNSIKLLPIKTPFGYYIPLQAVAKFKKHFTPAKIERDQLLYSLDVSGYRNKKPITMITADSEKILKHINTKGFKVEQAGSIVQLNDSFKRMLKAILIGVILLTMTLIAVYRSVRMGLVMIVVLPLSMIGASWAMLIFHKPSCMPSMMGILLLFGIIIKNSVLLIDFYQHYREKESPFESALESVRVRFRPVMMTAFGTIAGMIPIALERAVGLERLSPLADVAVGGLLIGTFLTLVYVPMFAYMFDSKSKTDKSTKATS</sequence>
<organism evidence="2 3">
    <name type="scientific">Hippea maritima (strain ATCC 700847 / DSM 10411 / MH2)</name>
    <dbReference type="NCBI Taxonomy" id="760142"/>
    <lineage>
        <taxon>Bacteria</taxon>
        <taxon>Pseudomonadati</taxon>
        <taxon>Campylobacterota</taxon>
        <taxon>Desulfurellia</taxon>
        <taxon>Desulfurellales</taxon>
        <taxon>Hippeaceae</taxon>
        <taxon>Hippea</taxon>
    </lineage>
</organism>
<dbReference type="AlphaFoldDB" id="F2LY56"/>
<dbReference type="Gene3D" id="3.30.70.1440">
    <property type="entry name" value="Multidrug efflux transporter AcrB pore domain"/>
    <property type="match status" value="1"/>
</dbReference>
<evidence type="ECO:0000313" key="2">
    <source>
        <dbReference type="EMBL" id="AEA34379.1"/>
    </source>
</evidence>
<gene>
    <name evidence="2" type="ordered locus">Hipma_1423</name>
</gene>
<dbReference type="Gene3D" id="3.30.70.1320">
    <property type="entry name" value="Multidrug efflux transporter AcrB pore domain like"/>
    <property type="match status" value="1"/>
</dbReference>
<proteinExistence type="predicted"/>
<dbReference type="InParanoid" id="F2LY56"/>
<protein>
    <submittedName>
        <fullName evidence="2">Acriflavin resistance protein</fullName>
    </submittedName>
</protein>
<reference evidence="2 3" key="1">
    <citation type="journal article" date="2011" name="Stand. Genomic Sci.">
        <title>Complete genome sequence of the thermophilic sulfur-reducer Hippea maritima type strain (MH(2)).</title>
        <authorList>
            <person name="Huntemann M."/>
            <person name="Lu M."/>
            <person name="Nolan M."/>
            <person name="Lapidus A."/>
            <person name="Lucas S."/>
            <person name="Hammon N."/>
            <person name="Deshpande S."/>
            <person name="Cheng J.F."/>
            <person name="Tapia R."/>
            <person name="Han C."/>
            <person name="Goodwin L."/>
            <person name="Pitluck S."/>
            <person name="Liolios K."/>
            <person name="Pagani I."/>
            <person name="Ivanova N."/>
            <person name="Ovchinikova G."/>
            <person name="Pati A."/>
            <person name="Chen A."/>
            <person name="Palaniappan K."/>
            <person name="Land M."/>
            <person name="Hauser L."/>
            <person name="Jeffries C.D."/>
            <person name="Detter J.C."/>
            <person name="Brambilla E.M."/>
            <person name="Rohde M."/>
            <person name="Spring S."/>
            <person name="Goker M."/>
            <person name="Woyke T."/>
            <person name="Bristow J."/>
            <person name="Eisen J.A."/>
            <person name="Markowitz V."/>
            <person name="Hugenholtz P."/>
            <person name="Kyrpides N.C."/>
            <person name="Klenk H.P."/>
            <person name="Mavromatis K."/>
        </authorList>
    </citation>
    <scope>NUCLEOTIDE SEQUENCE [LARGE SCALE GENOMIC DNA]</scope>
    <source>
        <strain evidence="3">ATCC 700847 / DSM 10411 / MH2</strain>
    </source>
</reference>
<feature type="transmembrane region" description="Helical" evidence="1">
    <location>
        <begin position="990"/>
        <end position="1016"/>
    </location>
</feature>
<evidence type="ECO:0000256" key="1">
    <source>
        <dbReference type="SAM" id="Phobius"/>
    </source>
</evidence>
<dbReference type="PRINTS" id="PR00702">
    <property type="entry name" value="ACRIFLAVINRP"/>
</dbReference>
<feature type="transmembrane region" description="Helical" evidence="1">
    <location>
        <begin position="457"/>
        <end position="479"/>
    </location>
</feature>
<dbReference type="GO" id="GO:0005886">
    <property type="term" value="C:plasma membrane"/>
    <property type="evidence" value="ECO:0007669"/>
    <property type="project" value="TreeGrafter"/>
</dbReference>
<dbReference type="GO" id="GO:0042910">
    <property type="term" value="F:xenobiotic transmembrane transporter activity"/>
    <property type="evidence" value="ECO:0007669"/>
    <property type="project" value="TreeGrafter"/>
</dbReference>
<dbReference type="KEGG" id="hmr:Hipma_1423"/>
<feature type="transmembrane region" description="Helical" evidence="1">
    <location>
        <begin position="959"/>
        <end position="978"/>
    </location>
</feature>
<dbReference type="InterPro" id="IPR027463">
    <property type="entry name" value="AcrB_DN_DC_subdom"/>
</dbReference>
<feature type="transmembrane region" description="Helical" evidence="1">
    <location>
        <begin position="425"/>
        <end position="445"/>
    </location>
</feature>
<dbReference type="InterPro" id="IPR001036">
    <property type="entry name" value="Acrflvin-R"/>
</dbReference>
<dbReference type="SUPFAM" id="SSF82693">
    <property type="entry name" value="Multidrug efflux transporter AcrB pore domain, PN1, PN2, PC1 and PC2 subdomains"/>
    <property type="match status" value="2"/>
</dbReference>
<feature type="transmembrane region" description="Helical" evidence="1">
    <location>
        <begin position="920"/>
        <end position="939"/>
    </location>
</feature>
<dbReference type="Gene3D" id="3.30.70.1430">
    <property type="entry name" value="Multidrug efflux transporter AcrB pore domain"/>
    <property type="match status" value="2"/>
</dbReference>
<dbReference type="PANTHER" id="PTHR32063:SF0">
    <property type="entry name" value="SWARMING MOTILITY PROTEIN SWRC"/>
    <property type="match status" value="1"/>
</dbReference>
<evidence type="ECO:0000313" key="3">
    <source>
        <dbReference type="Proteomes" id="UP000008139"/>
    </source>
</evidence>
<dbReference type="STRING" id="760142.Hipma_1423"/>
<name>F2LY56_HIPMA</name>
<feature type="transmembrane region" description="Helical" evidence="1">
    <location>
        <begin position="862"/>
        <end position="881"/>
    </location>
</feature>
<dbReference type="Gene3D" id="1.20.1640.10">
    <property type="entry name" value="Multidrug efflux transporter AcrB transmembrane domain"/>
    <property type="match status" value="2"/>
</dbReference>
<dbReference type="eggNOG" id="COG0841">
    <property type="taxonomic scope" value="Bacteria"/>
</dbReference>
<keyword evidence="1" id="KW-0472">Membrane</keyword>
<dbReference type="OrthoDB" id="9807612at2"/>
<dbReference type="Gene3D" id="3.30.2090.10">
    <property type="entry name" value="Multidrug efflux transporter AcrB TolC docking domain, DN and DC subdomains"/>
    <property type="match status" value="2"/>
</dbReference>
<keyword evidence="1" id="KW-0812">Transmembrane</keyword>
<dbReference type="EMBL" id="CP002606">
    <property type="protein sequence ID" value="AEA34379.1"/>
    <property type="molecule type" value="Genomic_DNA"/>
</dbReference>